<evidence type="ECO:0000256" key="2">
    <source>
        <dbReference type="SAM" id="SignalP"/>
    </source>
</evidence>
<gene>
    <name evidence="5" type="ORF">B4U79_18484</name>
    <name evidence="4" type="ORF">B4U79_18490</name>
    <name evidence="3" type="ORF">B4U79_18507</name>
</gene>
<dbReference type="Gene3D" id="2.110.10.10">
    <property type="entry name" value="Hemopexin-like domain"/>
    <property type="match status" value="1"/>
</dbReference>
<dbReference type="EMBL" id="NCKU01007937">
    <property type="protein sequence ID" value="RWS02263.1"/>
    <property type="molecule type" value="Genomic_DNA"/>
</dbReference>
<dbReference type="Proteomes" id="UP000285301">
    <property type="component" value="Unassembled WGS sequence"/>
</dbReference>
<organism evidence="4 6">
    <name type="scientific">Dinothrombium tinctorium</name>
    <dbReference type="NCBI Taxonomy" id="1965070"/>
    <lineage>
        <taxon>Eukaryota</taxon>
        <taxon>Metazoa</taxon>
        <taxon>Ecdysozoa</taxon>
        <taxon>Arthropoda</taxon>
        <taxon>Chelicerata</taxon>
        <taxon>Arachnida</taxon>
        <taxon>Acari</taxon>
        <taxon>Acariformes</taxon>
        <taxon>Trombidiformes</taxon>
        <taxon>Prostigmata</taxon>
        <taxon>Anystina</taxon>
        <taxon>Parasitengona</taxon>
        <taxon>Trombidioidea</taxon>
        <taxon>Trombidiidae</taxon>
        <taxon>Dinothrombium</taxon>
    </lineage>
</organism>
<keyword evidence="6" id="KW-1185">Reference proteome</keyword>
<dbReference type="SUPFAM" id="SSF50923">
    <property type="entry name" value="Hemopexin-like domain"/>
    <property type="match status" value="1"/>
</dbReference>
<name>A0A3S3P6Y5_9ACAR</name>
<keyword evidence="1" id="KW-0812">Transmembrane</keyword>
<reference evidence="4" key="2">
    <citation type="submission" date="2018-11" db="EMBL/GenBank/DDBJ databases">
        <title>Trombidioid mite genomics.</title>
        <authorList>
            <person name="Dong X."/>
        </authorList>
    </citation>
    <scope>NUCLEOTIDE SEQUENCE</scope>
    <source>
        <strain evidence="4">UoL-WK</strain>
    </source>
</reference>
<evidence type="ECO:0000313" key="5">
    <source>
        <dbReference type="EMBL" id="RWS02422.1"/>
    </source>
</evidence>
<sequence>MKSSFKTFILILFDSILIVSSQNNIKQVNLELCQDYPHVTIDLATYSPSNGFVIFYENKMYVMSKPKTTFHYPRVREIFEIRYANQRYFPFDALVRVGECMRTHTKYWAVKFWKDQKNIQYFELEYLSAAPNEIKIVELTQSFLNVQLDQVDSIIDAVILPTSADDCYAGIIYNKTEKGNKAIDIYDFSVVNNAFGYRSYFSGNTSIPTIVGNSQWFDNQILIGCPPTLCHSAEIDAATVTYDNFIILFFANFFWKLDANKTEFPSVRTAKQLSQLPVVGLEARIEDPIYASFTYKNRTYIFGENNNLWISQKGMREFSLFIVHEIFPSVSEEFWQRGIDAMYFSMLTFQILTVIINKEANYFVFNLEKSELDENFLSAFPIGSSYPRPISDFRAAPKDIDAAIAFKNNVLYLFFSNFIYIFYGFDEKTGRFYGTSDVQLIQEILINCDEFDYSRTEYKNKTLFAQFLRNSYPETAILVQKMTIKDVIEFSTFVIALLVIFIAHIYEIKMRKDRRLLYEQRRQKNIKNEKTAKT</sequence>
<comment type="caution">
    <text evidence="4">The sequence shown here is derived from an EMBL/GenBank/DDBJ whole genome shotgun (WGS) entry which is preliminary data.</text>
</comment>
<feature type="signal peptide" evidence="2">
    <location>
        <begin position="1"/>
        <end position="21"/>
    </location>
</feature>
<feature type="chain" id="PRO_5036094753" evidence="2">
    <location>
        <begin position="22"/>
        <end position="534"/>
    </location>
</feature>
<dbReference type="EMBL" id="NCKU01007790">
    <property type="protein sequence ID" value="RWS02387.1"/>
    <property type="molecule type" value="Genomic_DNA"/>
</dbReference>
<feature type="transmembrane region" description="Helical" evidence="1">
    <location>
        <begin position="487"/>
        <end position="506"/>
    </location>
</feature>
<proteinExistence type="predicted"/>
<reference evidence="4 6" key="1">
    <citation type="journal article" date="2018" name="Gigascience">
        <title>Genomes of trombidid mites reveal novel predicted allergens and laterally-transferred genes associated with secondary metabolism.</title>
        <authorList>
            <person name="Dong X."/>
            <person name="Chaisiri K."/>
            <person name="Xia D."/>
            <person name="Armstrong S.D."/>
            <person name="Fang Y."/>
            <person name="Donnelly M.J."/>
            <person name="Kadowaki T."/>
            <person name="McGarry J.W."/>
            <person name="Darby A.C."/>
            <person name="Makepeace B.L."/>
        </authorList>
    </citation>
    <scope>NUCLEOTIDE SEQUENCE [LARGE SCALE GENOMIC DNA]</scope>
    <source>
        <strain evidence="4">UoL-WK</strain>
    </source>
</reference>
<evidence type="ECO:0000313" key="3">
    <source>
        <dbReference type="EMBL" id="RWS02263.1"/>
    </source>
</evidence>
<evidence type="ECO:0000313" key="6">
    <source>
        <dbReference type="Proteomes" id="UP000285301"/>
    </source>
</evidence>
<protein>
    <submittedName>
        <fullName evidence="4">Uncharacterized protein</fullName>
    </submittedName>
</protein>
<keyword evidence="1" id="KW-1133">Transmembrane helix</keyword>
<dbReference type="InterPro" id="IPR036375">
    <property type="entry name" value="Hemopexin-like_dom_sf"/>
</dbReference>
<evidence type="ECO:0000256" key="1">
    <source>
        <dbReference type="SAM" id="Phobius"/>
    </source>
</evidence>
<keyword evidence="2" id="KW-0732">Signal</keyword>
<keyword evidence="1" id="KW-0472">Membrane</keyword>
<dbReference type="EMBL" id="NCKU01007742">
    <property type="protein sequence ID" value="RWS02422.1"/>
    <property type="molecule type" value="Genomic_DNA"/>
</dbReference>
<accession>A0A3S3P6Y5</accession>
<evidence type="ECO:0000313" key="4">
    <source>
        <dbReference type="EMBL" id="RWS02387.1"/>
    </source>
</evidence>
<dbReference type="OrthoDB" id="6529705at2759"/>
<dbReference type="AlphaFoldDB" id="A0A3S3P6Y5"/>